<proteinExistence type="predicted"/>
<dbReference type="InterPro" id="IPR036179">
    <property type="entry name" value="Ig-like_dom_sf"/>
</dbReference>
<accession>N6T4B5</accession>
<dbReference type="EMBL" id="KB741216">
    <property type="protein sequence ID" value="ENN72463.1"/>
    <property type="molecule type" value="Genomic_DNA"/>
</dbReference>
<organism evidence="1">
    <name type="scientific">Dendroctonus ponderosae</name>
    <name type="common">Mountain pine beetle</name>
    <dbReference type="NCBI Taxonomy" id="77166"/>
    <lineage>
        <taxon>Eukaryota</taxon>
        <taxon>Metazoa</taxon>
        <taxon>Ecdysozoa</taxon>
        <taxon>Arthropoda</taxon>
        <taxon>Hexapoda</taxon>
        <taxon>Insecta</taxon>
        <taxon>Pterygota</taxon>
        <taxon>Neoptera</taxon>
        <taxon>Endopterygota</taxon>
        <taxon>Coleoptera</taxon>
        <taxon>Polyphaga</taxon>
        <taxon>Cucujiformia</taxon>
        <taxon>Curculionidae</taxon>
        <taxon>Scolytinae</taxon>
        <taxon>Dendroctonus</taxon>
    </lineage>
</organism>
<dbReference type="SUPFAM" id="SSF48726">
    <property type="entry name" value="Immunoglobulin"/>
    <property type="match status" value="1"/>
</dbReference>
<gene>
    <name evidence="1" type="ORF">YQE_10805</name>
</gene>
<dbReference type="InterPro" id="IPR003599">
    <property type="entry name" value="Ig_sub"/>
</dbReference>
<evidence type="ECO:0000313" key="1">
    <source>
        <dbReference type="EMBL" id="ENN72463.1"/>
    </source>
</evidence>
<feature type="non-terminal residue" evidence="1">
    <location>
        <position position="1"/>
    </location>
</feature>
<dbReference type="Gene3D" id="2.60.40.10">
    <property type="entry name" value="Immunoglobulins"/>
    <property type="match status" value="1"/>
</dbReference>
<dbReference type="PROSITE" id="PS50835">
    <property type="entry name" value="IG_LIKE"/>
    <property type="match status" value="1"/>
</dbReference>
<name>N6T4B5_DENPD</name>
<dbReference type="OrthoDB" id="6159398at2759"/>
<dbReference type="InterPro" id="IPR007110">
    <property type="entry name" value="Ig-like_dom"/>
</dbReference>
<dbReference type="HOGENOM" id="CLU_1827277_0_0_1"/>
<reference evidence="1" key="1">
    <citation type="journal article" date="2013" name="Genome Biol.">
        <title>Draft genome of the mountain pine beetle, Dendroctonus ponderosae Hopkins, a major forest pest.</title>
        <authorList>
            <person name="Keeling C.I."/>
            <person name="Yuen M.M."/>
            <person name="Liao N.Y."/>
            <person name="Docking T.R."/>
            <person name="Chan S.K."/>
            <person name="Taylor G.A."/>
            <person name="Palmquist D.L."/>
            <person name="Jackman S.D."/>
            <person name="Nguyen A."/>
            <person name="Li M."/>
            <person name="Henderson H."/>
            <person name="Janes J.K."/>
            <person name="Zhao Y."/>
            <person name="Pandoh P."/>
            <person name="Moore R."/>
            <person name="Sperling F.A."/>
            <person name="Huber D.P."/>
            <person name="Birol I."/>
            <person name="Jones S.J."/>
            <person name="Bohlmann J."/>
        </authorList>
    </citation>
    <scope>NUCLEOTIDE SEQUENCE</scope>
</reference>
<dbReference type="AlphaFoldDB" id="N6T4B5"/>
<dbReference type="Pfam" id="PF13927">
    <property type="entry name" value="Ig_3"/>
    <property type="match status" value="1"/>
</dbReference>
<protein>
    <submittedName>
        <fullName evidence="1">Uncharacterized protein</fullName>
    </submittedName>
</protein>
<sequence>MDFLRTKGKSSRQASIKVDPSTLPTFLTSSQVFKVKDQDRVVLPCEVTNPGPYVLAWKKGIAVLSAGSVKVSPDPRVQLINGFNLEIREVGPQDSGDYVCQIGTLEPREITHTLEVLGRFFLVSLGQSGNQPCNKSLIEIS</sequence>
<dbReference type="SMART" id="SM00409">
    <property type="entry name" value="IG"/>
    <property type="match status" value="1"/>
</dbReference>
<dbReference type="CDD" id="cd00096">
    <property type="entry name" value="Ig"/>
    <property type="match status" value="1"/>
</dbReference>
<dbReference type="InterPro" id="IPR013783">
    <property type="entry name" value="Ig-like_fold"/>
</dbReference>
<dbReference type="OMA" id="HVEILAY"/>